<accession>A0AAE3STZ0</accession>
<dbReference type="InterPro" id="IPR058637">
    <property type="entry name" value="YknX-like_C"/>
</dbReference>
<feature type="chain" id="PRO_5042145116" evidence="3">
    <location>
        <begin position="17"/>
        <end position="383"/>
    </location>
</feature>
<dbReference type="RefSeq" id="WP_306410463.1">
    <property type="nucleotide sequence ID" value="NZ_JANFPI010000002.1"/>
</dbReference>
<feature type="domain" description="YknX-like C-terminal permuted SH3-like" evidence="5">
    <location>
        <begin position="305"/>
        <end position="371"/>
    </location>
</feature>
<protein>
    <submittedName>
        <fullName evidence="6">Efflux RND transporter periplasmic adaptor subunit</fullName>
    </submittedName>
</protein>
<evidence type="ECO:0000313" key="7">
    <source>
        <dbReference type="Proteomes" id="UP001208771"/>
    </source>
</evidence>
<gene>
    <name evidence="6" type="ORF">NOF55_06140</name>
</gene>
<dbReference type="NCBIfam" id="TIGR01730">
    <property type="entry name" value="RND_mfp"/>
    <property type="match status" value="1"/>
</dbReference>
<organism evidence="6 7">
    <name type="scientific">Ectorhizobium quercum</name>
    <dbReference type="NCBI Taxonomy" id="2965071"/>
    <lineage>
        <taxon>Bacteria</taxon>
        <taxon>Pseudomonadati</taxon>
        <taxon>Pseudomonadota</taxon>
        <taxon>Alphaproteobacteria</taxon>
        <taxon>Hyphomicrobiales</taxon>
        <taxon>Rhizobiaceae</taxon>
        <taxon>Ectorhizobium</taxon>
    </lineage>
</organism>
<feature type="coiled-coil region" evidence="2">
    <location>
        <begin position="93"/>
        <end position="179"/>
    </location>
</feature>
<dbReference type="InterPro" id="IPR058792">
    <property type="entry name" value="Beta-barrel_RND_2"/>
</dbReference>
<dbReference type="Gene3D" id="2.40.30.170">
    <property type="match status" value="1"/>
</dbReference>
<reference evidence="6" key="1">
    <citation type="submission" date="2022-07" db="EMBL/GenBank/DDBJ databases">
        <title>Ectorhizobium quercum gen.nov., sp. nov.</title>
        <authorList>
            <person name="Ma T."/>
            <person name="Li Y."/>
        </authorList>
    </citation>
    <scope>NUCLEOTIDE SEQUENCE</scope>
    <source>
        <strain evidence="6">BDR2-2</strain>
    </source>
</reference>
<evidence type="ECO:0000313" key="6">
    <source>
        <dbReference type="EMBL" id="MCX8996680.1"/>
    </source>
</evidence>
<sequence length="383" mass="39880">MAVLHLALLVPQAASAQDAPAQMLPAIVVTEVAQRQLVDRIVATGTIRPVDEVYLQPQVEGLQTRTVNADVGDRVQEGDILAVLNEDSLILQKSQLEATRAKAEASLAQLTAQLVDTTASAEDAERQRARTVALRANGTVSTSQVEQAETAATGAKARLRAAEQAIAVAEAELKVIDAQMSDIDLRLARTEIRAPASGTVSARTAKVGAIAAASGQPMFTLIRDGQIELVADVTESDILRITPGLKASIRVAGSNRVLTGAVRLVSPTVDPVTRLGSVHIAIDEDDRARAGMYASADIVLAEASGLAVPLSAITVTRDGATVRLVRDGVVHQVEIATGIQDGGYVEVLEGLDAGAEVVAKAGAFVREGDRVAPVRQASAGPVD</sequence>
<keyword evidence="7" id="KW-1185">Reference proteome</keyword>
<comment type="similarity">
    <text evidence="1">Belongs to the membrane fusion protein (MFP) (TC 8.A.1) family.</text>
</comment>
<dbReference type="GO" id="GO:1990281">
    <property type="term" value="C:efflux pump complex"/>
    <property type="evidence" value="ECO:0007669"/>
    <property type="project" value="TreeGrafter"/>
</dbReference>
<dbReference type="EMBL" id="JANFPI010000002">
    <property type="protein sequence ID" value="MCX8996680.1"/>
    <property type="molecule type" value="Genomic_DNA"/>
</dbReference>
<feature type="signal peptide" evidence="3">
    <location>
        <begin position="1"/>
        <end position="16"/>
    </location>
</feature>
<dbReference type="PANTHER" id="PTHR30469">
    <property type="entry name" value="MULTIDRUG RESISTANCE PROTEIN MDTA"/>
    <property type="match status" value="1"/>
</dbReference>
<dbReference type="Pfam" id="PF25954">
    <property type="entry name" value="Beta-barrel_RND_2"/>
    <property type="match status" value="1"/>
</dbReference>
<feature type="domain" description="CusB-like beta-barrel" evidence="4">
    <location>
        <begin position="229"/>
        <end position="298"/>
    </location>
</feature>
<keyword evidence="2" id="KW-0175">Coiled coil</keyword>
<dbReference type="AlphaFoldDB" id="A0AAE3STZ0"/>
<evidence type="ECO:0000256" key="3">
    <source>
        <dbReference type="SAM" id="SignalP"/>
    </source>
</evidence>
<evidence type="ECO:0000256" key="2">
    <source>
        <dbReference type="SAM" id="Coils"/>
    </source>
</evidence>
<dbReference type="Gene3D" id="2.40.420.20">
    <property type="match status" value="1"/>
</dbReference>
<dbReference type="Gene3D" id="2.40.50.100">
    <property type="match status" value="1"/>
</dbReference>
<dbReference type="SUPFAM" id="SSF111369">
    <property type="entry name" value="HlyD-like secretion proteins"/>
    <property type="match status" value="1"/>
</dbReference>
<name>A0AAE3STZ0_9HYPH</name>
<dbReference type="Proteomes" id="UP001208771">
    <property type="component" value="Unassembled WGS sequence"/>
</dbReference>
<comment type="caution">
    <text evidence="6">The sequence shown here is derived from an EMBL/GenBank/DDBJ whole genome shotgun (WGS) entry which is preliminary data.</text>
</comment>
<proteinExistence type="inferred from homology"/>
<dbReference type="InterPro" id="IPR006143">
    <property type="entry name" value="RND_pump_MFP"/>
</dbReference>
<evidence type="ECO:0000256" key="1">
    <source>
        <dbReference type="ARBA" id="ARBA00009477"/>
    </source>
</evidence>
<evidence type="ECO:0000259" key="4">
    <source>
        <dbReference type="Pfam" id="PF25954"/>
    </source>
</evidence>
<dbReference type="GO" id="GO:0015562">
    <property type="term" value="F:efflux transmembrane transporter activity"/>
    <property type="evidence" value="ECO:0007669"/>
    <property type="project" value="TreeGrafter"/>
</dbReference>
<keyword evidence="3" id="KW-0732">Signal</keyword>
<dbReference type="Pfam" id="PF25989">
    <property type="entry name" value="YknX_C"/>
    <property type="match status" value="1"/>
</dbReference>
<dbReference type="Gene3D" id="1.10.287.470">
    <property type="entry name" value="Helix hairpin bin"/>
    <property type="match status" value="1"/>
</dbReference>
<dbReference type="PANTHER" id="PTHR30469:SF15">
    <property type="entry name" value="HLYD FAMILY OF SECRETION PROTEINS"/>
    <property type="match status" value="1"/>
</dbReference>
<evidence type="ECO:0000259" key="5">
    <source>
        <dbReference type="Pfam" id="PF25989"/>
    </source>
</evidence>